<dbReference type="GO" id="GO:0046474">
    <property type="term" value="P:glycerophospholipid biosynthetic process"/>
    <property type="evidence" value="ECO:0007669"/>
    <property type="project" value="TreeGrafter"/>
</dbReference>
<evidence type="ECO:0008006" key="15">
    <source>
        <dbReference type="Google" id="ProtNLM"/>
    </source>
</evidence>
<dbReference type="PROSITE" id="PS00379">
    <property type="entry name" value="CDP_ALCOHOL_P_TRANSF"/>
    <property type="match status" value="1"/>
</dbReference>
<evidence type="ECO:0000256" key="11">
    <source>
        <dbReference type="RuleBase" id="RU003750"/>
    </source>
</evidence>
<keyword evidence="9" id="KW-0594">Phospholipid biosynthesis</keyword>
<evidence type="ECO:0000256" key="5">
    <source>
        <dbReference type="ARBA" id="ARBA00022692"/>
    </source>
</evidence>
<dbReference type="Gene3D" id="1.20.120.1760">
    <property type="match status" value="1"/>
</dbReference>
<dbReference type="PIRSF" id="PIRSF000847">
    <property type="entry name" value="Phos_ph_gly_syn"/>
    <property type="match status" value="1"/>
</dbReference>
<feature type="transmembrane region" description="Helical" evidence="12">
    <location>
        <begin position="53"/>
        <end position="71"/>
    </location>
</feature>
<dbReference type="EMBL" id="MHIY01000010">
    <property type="protein sequence ID" value="OGY60051.1"/>
    <property type="molecule type" value="Genomic_DNA"/>
</dbReference>
<gene>
    <name evidence="13" type="ORF">A3B23_03100</name>
</gene>
<protein>
    <recommendedName>
        <fullName evidence="15">CDP-diacylglycerol--glycerol-3-phosphate 3-phosphatidyltransferase</fullName>
    </recommendedName>
</protein>
<evidence type="ECO:0000256" key="1">
    <source>
        <dbReference type="ARBA" id="ARBA00004141"/>
    </source>
</evidence>
<dbReference type="GO" id="GO:0016020">
    <property type="term" value="C:membrane"/>
    <property type="evidence" value="ECO:0007669"/>
    <property type="project" value="UniProtKB-SubCell"/>
</dbReference>
<dbReference type="PANTHER" id="PTHR14269:SF62">
    <property type="entry name" value="CDP-DIACYLGLYCEROL--GLYCEROL-3-PHOSPHATE 3-PHOSPHATIDYLTRANSFERASE 1, CHLOROPLASTIC"/>
    <property type="match status" value="1"/>
</dbReference>
<keyword evidence="8 12" id="KW-0472">Membrane</keyword>
<evidence type="ECO:0000256" key="8">
    <source>
        <dbReference type="ARBA" id="ARBA00023136"/>
    </source>
</evidence>
<dbReference type="PANTHER" id="PTHR14269">
    <property type="entry name" value="CDP-DIACYLGLYCEROL--GLYCEROL-3-PHOSPHATE 3-PHOSPHATIDYLTRANSFERASE-RELATED"/>
    <property type="match status" value="1"/>
</dbReference>
<comment type="similarity">
    <text evidence="2 11">Belongs to the CDP-alcohol phosphatidyltransferase class-I family.</text>
</comment>
<evidence type="ECO:0000256" key="10">
    <source>
        <dbReference type="ARBA" id="ARBA00023264"/>
    </source>
</evidence>
<evidence type="ECO:0000256" key="3">
    <source>
        <dbReference type="ARBA" id="ARBA00022516"/>
    </source>
</evidence>
<feature type="transmembrane region" description="Helical" evidence="12">
    <location>
        <begin position="145"/>
        <end position="163"/>
    </location>
</feature>
<keyword evidence="10" id="KW-1208">Phospholipid metabolism</keyword>
<evidence type="ECO:0000256" key="7">
    <source>
        <dbReference type="ARBA" id="ARBA00023098"/>
    </source>
</evidence>
<dbReference type="Proteomes" id="UP000178744">
    <property type="component" value="Unassembled WGS sequence"/>
</dbReference>
<organism evidence="13 14">
    <name type="scientific">Candidatus Colwellbacteria bacterium RIFCSPLOWO2_01_FULL_48_10</name>
    <dbReference type="NCBI Taxonomy" id="1797690"/>
    <lineage>
        <taxon>Bacteria</taxon>
        <taxon>Candidatus Colwelliibacteriota</taxon>
    </lineage>
</organism>
<keyword evidence="5 12" id="KW-0812">Transmembrane</keyword>
<dbReference type="Pfam" id="PF01066">
    <property type="entry name" value="CDP-OH_P_transf"/>
    <property type="match status" value="1"/>
</dbReference>
<name>A0A1G1Z5Y5_9BACT</name>
<feature type="transmembrane region" description="Helical" evidence="12">
    <location>
        <begin position="91"/>
        <end position="124"/>
    </location>
</feature>
<reference evidence="13 14" key="1">
    <citation type="journal article" date="2016" name="Nat. Commun.">
        <title>Thousands of microbial genomes shed light on interconnected biogeochemical processes in an aquifer system.</title>
        <authorList>
            <person name="Anantharaman K."/>
            <person name="Brown C.T."/>
            <person name="Hug L.A."/>
            <person name="Sharon I."/>
            <person name="Castelle C.J."/>
            <person name="Probst A.J."/>
            <person name="Thomas B.C."/>
            <person name="Singh A."/>
            <person name="Wilkins M.J."/>
            <person name="Karaoz U."/>
            <person name="Brodie E.L."/>
            <person name="Williams K.H."/>
            <person name="Hubbard S.S."/>
            <person name="Banfield J.F."/>
        </authorList>
    </citation>
    <scope>NUCLEOTIDE SEQUENCE [LARGE SCALE GENOMIC DNA]</scope>
</reference>
<evidence type="ECO:0000256" key="12">
    <source>
        <dbReference type="SAM" id="Phobius"/>
    </source>
</evidence>
<dbReference type="InterPro" id="IPR000462">
    <property type="entry name" value="CDP-OH_P_trans"/>
</dbReference>
<keyword evidence="4 11" id="KW-0808">Transferase</keyword>
<dbReference type="GO" id="GO:0008444">
    <property type="term" value="F:CDP-diacylglycerol-glycerol-3-phosphate 3-phosphatidyltransferase activity"/>
    <property type="evidence" value="ECO:0007669"/>
    <property type="project" value="InterPro"/>
</dbReference>
<accession>A0A1G1Z5Y5</accession>
<evidence type="ECO:0000256" key="2">
    <source>
        <dbReference type="ARBA" id="ARBA00010441"/>
    </source>
</evidence>
<evidence type="ECO:0000256" key="4">
    <source>
        <dbReference type="ARBA" id="ARBA00022679"/>
    </source>
</evidence>
<comment type="caution">
    <text evidence="13">The sequence shown here is derived from an EMBL/GenBank/DDBJ whole genome shotgun (WGS) entry which is preliminary data.</text>
</comment>
<dbReference type="InterPro" id="IPR048254">
    <property type="entry name" value="CDP_ALCOHOL_P_TRANSF_CS"/>
</dbReference>
<dbReference type="InterPro" id="IPR043130">
    <property type="entry name" value="CDP-OH_PTrfase_TM_dom"/>
</dbReference>
<feature type="transmembrane region" description="Helical" evidence="12">
    <location>
        <begin position="29"/>
        <end position="46"/>
    </location>
</feature>
<evidence type="ECO:0000313" key="13">
    <source>
        <dbReference type="EMBL" id="OGY60051.1"/>
    </source>
</evidence>
<dbReference type="InterPro" id="IPR050324">
    <property type="entry name" value="CDP-alcohol_PTase-I"/>
</dbReference>
<evidence type="ECO:0000313" key="14">
    <source>
        <dbReference type="Proteomes" id="UP000178744"/>
    </source>
</evidence>
<sequence>MTRTDPNTSDRILAKTVLWLVPRFVTPNHITILRFLSIPLIVYLLLRREYHLAFPIFALSAFTDALDGALARTRGQITEWGKLFDPMADKILIASSAVVLIVTEMSFLLGIIMISVDAAIAFAVVYQYNVKKQILSPHWTGKTKMFLQSLGLSVFLLSFIAQIPFIELAAIGILYFAVCFGLLSLFIYHSS</sequence>
<keyword evidence="6 12" id="KW-1133">Transmembrane helix</keyword>
<dbReference type="InterPro" id="IPR004570">
    <property type="entry name" value="Phosphatidylglycerol_P_synth"/>
</dbReference>
<proteinExistence type="inferred from homology"/>
<dbReference type="STRING" id="1797690.A3B23_03100"/>
<dbReference type="AlphaFoldDB" id="A0A1G1Z5Y5"/>
<evidence type="ECO:0000256" key="9">
    <source>
        <dbReference type="ARBA" id="ARBA00023209"/>
    </source>
</evidence>
<comment type="subcellular location">
    <subcellularLocation>
        <location evidence="1">Membrane</location>
        <topology evidence="1">Multi-pass membrane protein</topology>
    </subcellularLocation>
</comment>
<keyword evidence="7" id="KW-0443">Lipid metabolism</keyword>
<feature type="transmembrane region" description="Helical" evidence="12">
    <location>
        <begin position="169"/>
        <end position="188"/>
    </location>
</feature>
<evidence type="ECO:0000256" key="6">
    <source>
        <dbReference type="ARBA" id="ARBA00022989"/>
    </source>
</evidence>
<keyword evidence="3" id="KW-0444">Lipid biosynthesis</keyword>